<evidence type="ECO:0000313" key="2">
    <source>
        <dbReference type="Proteomes" id="UP000225766"/>
    </source>
</evidence>
<comment type="caution">
    <text evidence="1">The sequence shown here is derived from an EMBL/GenBank/DDBJ whole genome shotgun (WGS) entry which is preliminary data.</text>
</comment>
<reference evidence="1 2" key="1">
    <citation type="submission" date="2017-09" db="EMBL/GenBank/DDBJ databases">
        <title>Large-scale bioinformatics analysis of Bacillus genomes uncovers conserved roles of natural products in bacterial physiology.</title>
        <authorList>
            <consortium name="Agbiome Team Llc"/>
            <person name="Bleich R.M."/>
            <person name="Grubbs K.J."/>
            <person name="Santa Maria K.C."/>
            <person name="Allen S.E."/>
            <person name="Farag S."/>
            <person name="Shank E.A."/>
            <person name="Bowers A."/>
        </authorList>
    </citation>
    <scope>NUCLEOTIDE SEQUENCE [LARGE SCALE GENOMIC DNA]</scope>
    <source>
        <strain evidence="1 2">AFS040105</strain>
    </source>
</reference>
<dbReference type="RefSeq" id="WP_000691893.1">
    <property type="nucleotide sequence ID" value="NZ_NUMG01000023.1"/>
</dbReference>
<organism evidence="1 2">
    <name type="scientific">Bacillus cereus</name>
    <dbReference type="NCBI Taxonomy" id="1396"/>
    <lineage>
        <taxon>Bacteria</taxon>
        <taxon>Bacillati</taxon>
        <taxon>Bacillota</taxon>
        <taxon>Bacilli</taxon>
        <taxon>Bacillales</taxon>
        <taxon>Bacillaceae</taxon>
        <taxon>Bacillus</taxon>
        <taxon>Bacillus cereus group</taxon>
    </lineage>
</organism>
<evidence type="ECO:0000313" key="1">
    <source>
        <dbReference type="EMBL" id="PGU00065.1"/>
    </source>
</evidence>
<dbReference type="Proteomes" id="UP000225766">
    <property type="component" value="Unassembled WGS sequence"/>
</dbReference>
<name>A0A2C1LQN9_BACCE</name>
<sequence length="91" mass="10672">MKIISCEFNKLYINLDIALNAEEFQESDQTLQLNVIHKVKNILHSFGHSNTEIPNMKFGKFNRIDDDSLLCTIRFEENQIVYQTIDENIHS</sequence>
<dbReference type="EMBL" id="NUMG01000023">
    <property type="protein sequence ID" value="PGU00065.1"/>
    <property type="molecule type" value="Genomic_DNA"/>
</dbReference>
<protein>
    <submittedName>
        <fullName evidence="1">Uncharacterized protein</fullName>
    </submittedName>
</protein>
<dbReference type="AlphaFoldDB" id="A0A2C1LQN9"/>
<proteinExistence type="predicted"/>
<gene>
    <name evidence="1" type="ORF">COD19_17070</name>
</gene>
<accession>A0A2C1LQN9</accession>